<sequence>SASALPVSQPDSLTSLPAEESYPKQGDTPPASGNVVGLLLCGTVQSTTPHTSGAGTVCSRTLFSSLCPYVCCKRCSRAGSAFLSLSSELARKMSFVQATLRIEYLLSVST</sequence>
<dbReference type="EMBL" id="CASHTH010003623">
    <property type="protein sequence ID" value="CAI8047250.1"/>
    <property type="molecule type" value="Genomic_DNA"/>
</dbReference>
<name>A0AA35TFA9_GEOBA</name>
<keyword evidence="3" id="KW-1185">Reference proteome</keyword>
<comment type="caution">
    <text evidence="2">The sequence shown here is derived from an EMBL/GenBank/DDBJ whole genome shotgun (WGS) entry which is preliminary data.</text>
</comment>
<evidence type="ECO:0000256" key="1">
    <source>
        <dbReference type="SAM" id="MobiDB-lite"/>
    </source>
</evidence>
<accession>A0AA35TFA9</accession>
<feature type="non-terminal residue" evidence="2">
    <location>
        <position position="110"/>
    </location>
</feature>
<proteinExistence type="predicted"/>
<protein>
    <submittedName>
        <fullName evidence="2">Uncharacterized protein</fullName>
    </submittedName>
</protein>
<evidence type="ECO:0000313" key="2">
    <source>
        <dbReference type="EMBL" id="CAI8047250.1"/>
    </source>
</evidence>
<organism evidence="2 3">
    <name type="scientific">Geodia barretti</name>
    <name type="common">Barrett's horny sponge</name>
    <dbReference type="NCBI Taxonomy" id="519541"/>
    <lineage>
        <taxon>Eukaryota</taxon>
        <taxon>Metazoa</taxon>
        <taxon>Porifera</taxon>
        <taxon>Demospongiae</taxon>
        <taxon>Heteroscleromorpha</taxon>
        <taxon>Tetractinellida</taxon>
        <taxon>Astrophorina</taxon>
        <taxon>Geodiidae</taxon>
        <taxon>Geodia</taxon>
    </lineage>
</organism>
<dbReference type="AlphaFoldDB" id="A0AA35TFA9"/>
<reference evidence="2" key="1">
    <citation type="submission" date="2023-03" db="EMBL/GenBank/DDBJ databases">
        <authorList>
            <person name="Steffen K."/>
            <person name="Cardenas P."/>
        </authorList>
    </citation>
    <scope>NUCLEOTIDE SEQUENCE</scope>
</reference>
<dbReference type="Proteomes" id="UP001174909">
    <property type="component" value="Unassembled WGS sequence"/>
</dbReference>
<gene>
    <name evidence="2" type="ORF">GBAR_LOCUS26100</name>
</gene>
<evidence type="ECO:0000313" key="3">
    <source>
        <dbReference type="Proteomes" id="UP001174909"/>
    </source>
</evidence>
<feature type="region of interest" description="Disordered" evidence="1">
    <location>
        <begin position="1"/>
        <end position="31"/>
    </location>
</feature>